<organism evidence="2">
    <name type="scientific">Solanum chilense</name>
    <name type="common">Tomato</name>
    <name type="synonym">Lycopersicon chilense</name>
    <dbReference type="NCBI Taxonomy" id="4083"/>
    <lineage>
        <taxon>Eukaryota</taxon>
        <taxon>Viridiplantae</taxon>
        <taxon>Streptophyta</taxon>
        <taxon>Embryophyta</taxon>
        <taxon>Tracheophyta</taxon>
        <taxon>Spermatophyta</taxon>
        <taxon>Magnoliopsida</taxon>
        <taxon>eudicotyledons</taxon>
        <taxon>Gunneridae</taxon>
        <taxon>Pentapetalae</taxon>
        <taxon>asterids</taxon>
        <taxon>lamiids</taxon>
        <taxon>Solanales</taxon>
        <taxon>Solanaceae</taxon>
        <taxon>Solanoideae</taxon>
        <taxon>Solaneae</taxon>
        <taxon>Solanum</taxon>
        <taxon>Solanum subgen. Lycopersicon</taxon>
    </lineage>
</organism>
<protein>
    <submittedName>
        <fullName evidence="2">Uncharacterized protein</fullName>
    </submittedName>
</protein>
<comment type="caution">
    <text evidence="2">The sequence shown here is derived from an EMBL/GenBank/DDBJ whole genome shotgun (WGS) entry which is preliminary data.</text>
</comment>
<accession>A0A6N2BTG3</accession>
<feature type="non-terminal residue" evidence="2">
    <location>
        <position position="1"/>
    </location>
</feature>
<evidence type="ECO:0000256" key="1">
    <source>
        <dbReference type="SAM" id="MobiDB-lite"/>
    </source>
</evidence>
<name>A0A6N2BTG3_SOLCI</name>
<sequence length="74" mass="8321">TSNKDRNGLSAELKWKYVIEDDSLDRPQANLQPSLKIELTTPGRLELSIEKELPRLGTTRPSQLTGEARSCLNQ</sequence>
<feature type="compositionally biased region" description="Polar residues" evidence="1">
    <location>
        <begin position="59"/>
        <end position="74"/>
    </location>
</feature>
<gene>
    <name evidence="2" type="ORF">EJD97_006570</name>
</gene>
<reference evidence="2" key="1">
    <citation type="submission" date="2019-05" db="EMBL/GenBank/DDBJ databases">
        <title>The de novo reference genome and transcriptome assemblies of the wild tomato species Solanum chilense.</title>
        <authorList>
            <person name="Stam R."/>
            <person name="Nosenko T."/>
            <person name="Hoerger A.C."/>
            <person name="Stephan W."/>
            <person name="Seidel M.A."/>
            <person name="Kuhn J.M.M."/>
            <person name="Haberer G."/>
            <person name="Tellier A."/>
        </authorList>
    </citation>
    <scope>NUCLEOTIDE SEQUENCE</scope>
    <source>
        <tissue evidence="2">Mature leaves</tissue>
    </source>
</reference>
<dbReference type="AlphaFoldDB" id="A0A6N2BTG3"/>
<proteinExistence type="predicted"/>
<feature type="region of interest" description="Disordered" evidence="1">
    <location>
        <begin position="50"/>
        <end position="74"/>
    </location>
</feature>
<dbReference type="EMBL" id="RXGB01001943">
    <property type="protein sequence ID" value="TMW96900.1"/>
    <property type="molecule type" value="Genomic_DNA"/>
</dbReference>
<evidence type="ECO:0000313" key="2">
    <source>
        <dbReference type="EMBL" id="TMW96900.1"/>
    </source>
</evidence>